<dbReference type="EMBL" id="CM037155">
    <property type="protein sequence ID" value="KAH7845788.1"/>
    <property type="molecule type" value="Genomic_DNA"/>
</dbReference>
<name>A0ACB7XYD5_9ERIC</name>
<proteinExistence type="predicted"/>
<organism evidence="1 2">
    <name type="scientific">Vaccinium darrowii</name>
    <dbReference type="NCBI Taxonomy" id="229202"/>
    <lineage>
        <taxon>Eukaryota</taxon>
        <taxon>Viridiplantae</taxon>
        <taxon>Streptophyta</taxon>
        <taxon>Embryophyta</taxon>
        <taxon>Tracheophyta</taxon>
        <taxon>Spermatophyta</taxon>
        <taxon>Magnoliopsida</taxon>
        <taxon>eudicotyledons</taxon>
        <taxon>Gunneridae</taxon>
        <taxon>Pentapetalae</taxon>
        <taxon>asterids</taxon>
        <taxon>Ericales</taxon>
        <taxon>Ericaceae</taxon>
        <taxon>Vaccinioideae</taxon>
        <taxon>Vaccinieae</taxon>
        <taxon>Vaccinium</taxon>
    </lineage>
</organism>
<sequence>MRRCCGRYCLYNSLRVVNVVVNIFGLVIIIYSLWLLKKWIDGVAQLPSPSLLPRPWFINVCLGVGIVVCLITLSGHMVANCISKSILGVYIVCVFCLLLIQAAAIVAILFRIDWDSQISRNIDDYHKAFKRFLLFHVVICRLIAVLVLVAQIKILVLAAILWAVGGELTVESNVADPIDIRHSFLADYNSPVIGARGWREEILKYYVEGIFTKSFRRLRRNQS</sequence>
<evidence type="ECO:0000313" key="1">
    <source>
        <dbReference type="EMBL" id="KAH7845788.1"/>
    </source>
</evidence>
<dbReference type="Proteomes" id="UP000828048">
    <property type="component" value="Chromosome 5"/>
</dbReference>
<protein>
    <submittedName>
        <fullName evidence="1">Uncharacterized protein</fullName>
    </submittedName>
</protein>
<comment type="caution">
    <text evidence="1">The sequence shown here is derived from an EMBL/GenBank/DDBJ whole genome shotgun (WGS) entry which is preliminary data.</text>
</comment>
<reference evidence="1 2" key="1">
    <citation type="journal article" date="2021" name="Hortic Res">
        <title>High-quality reference genome and annotation aids understanding of berry development for evergreen blueberry (Vaccinium darrowii).</title>
        <authorList>
            <person name="Yu J."/>
            <person name="Hulse-Kemp A.M."/>
            <person name="Babiker E."/>
            <person name="Staton M."/>
        </authorList>
    </citation>
    <scope>NUCLEOTIDE SEQUENCE [LARGE SCALE GENOMIC DNA]</scope>
    <source>
        <strain evidence="2">cv. NJ 8807/NJ 8810</strain>
        <tissue evidence="1">Young leaf</tissue>
    </source>
</reference>
<keyword evidence="2" id="KW-1185">Reference proteome</keyword>
<gene>
    <name evidence="1" type="ORF">Vadar_006031</name>
</gene>
<evidence type="ECO:0000313" key="2">
    <source>
        <dbReference type="Proteomes" id="UP000828048"/>
    </source>
</evidence>
<accession>A0ACB7XYD5</accession>